<dbReference type="InterPro" id="IPR003661">
    <property type="entry name" value="HisK_dim/P_dom"/>
</dbReference>
<comment type="catalytic activity">
    <reaction evidence="1">
        <text>ATP + protein L-histidine = ADP + protein N-phospho-L-histidine.</text>
        <dbReference type="EC" id="2.7.13.3"/>
    </reaction>
</comment>
<dbReference type="SUPFAM" id="SSF55785">
    <property type="entry name" value="PYP-like sensor domain (PAS domain)"/>
    <property type="match status" value="1"/>
</dbReference>
<dbReference type="SMART" id="SM00387">
    <property type="entry name" value="HATPase_c"/>
    <property type="match status" value="1"/>
</dbReference>
<dbReference type="PANTHER" id="PTHR43065">
    <property type="entry name" value="SENSOR HISTIDINE KINASE"/>
    <property type="match status" value="1"/>
</dbReference>
<evidence type="ECO:0000313" key="5">
    <source>
        <dbReference type="EMBL" id="WAJ69322.1"/>
    </source>
</evidence>
<dbReference type="InterPro" id="IPR036097">
    <property type="entry name" value="HisK_dim/P_sf"/>
</dbReference>
<protein>
    <recommendedName>
        <fullName evidence="2">histidine kinase</fullName>
        <ecNumber evidence="2">2.7.13.3</ecNumber>
    </recommendedName>
</protein>
<dbReference type="InterPro" id="IPR035965">
    <property type="entry name" value="PAS-like_dom_sf"/>
</dbReference>
<dbReference type="PROSITE" id="PS50109">
    <property type="entry name" value="HIS_KIN"/>
    <property type="match status" value="1"/>
</dbReference>
<dbReference type="SUPFAM" id="SSF47384">
    <property type="entry name" value="Homodimeric domain of signal transducing histidine kinase"/>
    <property type="match status" value="1"/>
</dbReference>
<proteinExistence type="predicted"/>
<dbReference type="InterPro" id="IPR005467">
    <property type="entry name" value="His_kinase_dom"/>
</dbReference>
<dbReference type="InterPro" id="IPR000014">
    <property type="entry name" value="PAS"/>
</dbReference>
<dbReference type="PRINTS" id="PR00344">
    <property type="entry name" value="BCTRLSENSOR"/>
</dbReference>
<accession>A0ABY7AI81</accession>
<dbReference type="EMBL" id="CP109965">
    <property type="protein sequence ID" value="WAJ69322.1"/>
    <property type="molecule type" value="Genomic_DNA"/>
</dbReference>
<dbReference type="InterPro" id="IPR036890">
    <property type="entry name" value="HATPase_C_sf"/>
</dbReference>
<feature type="domain" description="Histidine kinase" evidence="4">
    <location>
        <begin position="143"/>
        <end position="354"/>
    </location>
</feature>
<dbReference type="SUPFAM" id="SSF55874">
    <property type="entry name" value="ATPase domain of HSP90 chaperone/DNA topoisomerase II/histidine kinase"/>
    <property type="match status" value="1"/>
</dbReference>
<keyword evidence="5" id="KW-0547">Nucleotide-binding</keyword>
<dbReference type="EC" id="2.7.13.3" evidence="2"/>
<dbReference type="Pfam" id="PF02518">
    <property type="entry name" value="HATPase_c"/>
    <property type="match status" value="1"/>
</dbReference>
<evidence type="ECO:0000256" key="1">
    <source>
        <dbReference type="ARBA" id="ARBA00000085"/>
    </source>
</evidence>
<sequence>MQALSISKPFHTLQQESYLGELNELRGQSARLKHLVDILPAGVIILSETGLVEQANQIAIDLLEEPLIGESWLSVIHRSFNPKADDGHEISLRNGRLVKLETTALTPEPGQLVVLTDMTNTRLLQARLSQFKQLSVLGKMMASLAHQIRTPLSAAMLYAANLANHSLAPASKQNFQRKLMARLHDLENQITDMLLFAKSGERQVAEKLSLQQLLSEVQSGSEAMILQSQGCLTTSLPEPDIIIYGNKNALASAIQNLIHNSIQIIETGAQIKLLAKRCPTDPNLVWIQVSDNGPGINANQLPHIFEPFFTTRSKGTGLGLAVVKAVAEQHKGQVKVESELGKGSVFTIELSIVDLAKNESSDLNYASGQN</sequence>
<evidence type="ECO:0000313" key="6">
    <source>
        <dbReference type="Proteomes" id="UP001163726"/>
    </source>
</evidence>
<dbReference type="SMART" id="SM00388">
    <property type="entry name" value="HisKA"/>
    <property type="match status" value="1"/>
</dbReference>
<organism evidence="5 6">
    <name type="scientific">Catenovulum adriaticum</name>
    <dbReference type="NCBI Taxonomy" id="2984846"/>
    <lineage>
        <taxon>Bacteria</taxon>
        <taxon>Pseudomonadati</taxon>
        <taxon>Pseudomonadota</taxon>
        <taxon>Gammaproteobacteria</taxon>
        <taxon>Alteromonadales</taxon>
        <taxon>Alteromonadaceae</taxon>
        <taxon>Catenovulum</taxon>
    </lineage>
</organism>
<keyword evidence="3" id="KW-0597">Phosphoprotein</keyword>
<dbReference type="CDD" id="cd00075">
    <property type="entry name" value="HATPase"/>
    <property type="match status" value="1"/>
</dbReference>
<keyword evidence="5" id="KW-0067">ATP-binding</keyword>
<gene>
    <name evidence="5" type="ORF">OLW01_09000</name>
</gene>
<dbReference type="Proteomes" id="UP001163726">
    <property type="component" value="Chromosome"/>
</dbReference>
<dbReference type="SMART" id="SM00091">
    <property type="entry name" value="PAS"/>
    <property type="match status" value="1"/>
</dbReference>
<reference evidence="5" key="1">
    <citation type="submission" date="2022-10" db="EMBL/GenBank/DDBJ databases">
        <title>Catenovulum adriacola sp. nov. isolated in the Harbour of Susak.</title>
        <authorList>
            <person name="Schoch T."/>
            <person name="Reich S.J."/>
            <person name="Stoeferle S."/>
            <person name="Flaiz M."/>
            <person name="Kazda M."/>
            <person name="Riedel C.U."/>
            <person name="Duerre P."/>
        </authorList>
    </citation>
    <scope>NUCLEOTIDE SEQUENCE</scope>
    <source>
        <strain evidence="5">TS8</strain>
    </source>
</reference>
<dbReference type="Pfam" id="PF00512">
    <property type="entry name" value="HisKA"/>
    <property type="match status" value="1"/>
</dbReference>
<dbReference type="InterPro" id="IPR003594">
    <property type="entry name" value="HATPase_dom"/>
</dbReference>
<dbReference type="Gene3D" id="3.30.565.10">
    <property type="entry name" value="Histidine kinase-like ATPase, C-terminal domain"/>
    <property type="match status" value="1"/>
</dbReference>
<dbReference type="RefSeq" id="WP_268073530.1">
    <property type="nucleotide sequence ID" value="NZ_CP109965.1"/>
</dbReference>
<name>A0ABY7AI81_9ALTE</name>
<dbReference type="InterPro" id="IPR004358">
    <property type="entry name" value="Sig_transdc_His_kin-like_C"/>
</dbReference>
<keyword evidence="6" id="KW-1185">Reference proteome</keyword>
<dbReference type="CDD" id="cd00130">
    <property type="entry name" value="PAS"/>
    <property type="match status" value="1"/>
</dbReference>
<evidence type="ECO:0000259" key="4">
    <source>
        <dbReference type="PROSITE" id="PS50109"/>
    </source>
</evidence>
<dbReference type="GO" id="GO:0005524">
    <property type="term" value="F:ATP binding"/>
    <property type="evidence" value="ECO:0007669"/>
    <property type="project" value="UniProtKB-KW"/>
</dbReference>
<evidence type="ECO:0000256" key="2">
    <source>
        <dbReference type="ARBA" id="ARBA00012438"/>
    </source>
</evidence>
<dbReference type="PANTHER" id="PTHR43065:SF29">
    <property type="entry name" value="SENSOR PROTEIN KINASE FLES"/>
    <property type="match status" value="1"/>
</dbReference>
<dbReference type="Gene3D" id="1.10.287.130">
    <property type="match status" value="1"/>
</dbReference>
<dbReference type="CDD" id="cd00082">
    <property type="entry name" value="HisKA"/>
    <property type="match status" value="1"/>
</dbReference>
<evidence type="ECO:0000256" key="3">
    <source>
        <dbReference type="ARBA" id="ARBA00022553"/>
    </source>
</evidence>